<dbReference type="Pfam" id="PF00407">
    <property type="entry name" value="Bet_v_1"/>
    <property type="match status" value="1"/>
</dbReference>
<dbReference type="EMBL" id="JAAGAX010000005">
    <property type="protein sequence ID" value="KAF2313861.1"/>
    <property type="molecule type" value="Genomic_DNA"/>
</dbReference>
<dbReference type="SUPFAM" id="SSF55961">
    <property type="entry name" value="Bet v1-like"/>
    <property type="match status" value="1"/>
</dbReference>
<dbReference type="PRINTS" id="PR00634">
    <property type="entry name" value="BETALLERGEN"/>
</dbReference>
<dbReference type="GO" id="GO:0005634">
    <property type="term" value="C:nucleus"/>
    <property type="evidence" value="ECO:0007669"/>
    <property type="project" value="TreeGrafter"/>
</dbReference>
<dbReference type="InterPro" id="IPR023393">
    <property type="entry name" value="START-like_dom_sf"/>
</dbReference>
<evidence type="ECO:0000256" key="2">
    <source>
        <dbReference type="ARBA" id="ARBA00022821"/>
    </source>
</evidence>
<evidence type="ECO:0000259" key="4">
    <source>
        <dbReference type="Pfam" id="PF00407"/>
    </source>
</evidence>
<keyword evidence="3" id="KW-0568">Pathogenesis-related protein</keyword>
<dbReference type="PANTHER" id="PTHR31213">
    <property type="entry name" value="OS08G0374000 PROTEIN-RELATED"/>
    <property type="match status" value="1"/>
</dbReference>
<dbReference type="GO" id="GO:0038023">
    <property type="term" value="F:signaling receptor activity"/>
    <property type="evidence" value="ECO:0007669"/>
    <property type="project" value="InterPro"/>
</dbReference>
<name>A0A6A6MJD2_HEVBR</name>
<reference evidence="5 6" key="1">
    <citation type="journal article" date="2020" name="Mol. Plant">
        <title>The Chromosome-Based Rubber Tree Genome Provides New Insights into Spurge Genome Evolution and Rubber Biosynthesis.</title>
        <authorList>
            <person name="Liu J."/>
            <person name="Shi C."/>
            <person name="Shi C.C."/>
            <person name="Li W."/>
            <person name="Zhang Q.J."/>
            <person name="Zhang Y."/>
            <person name="Li K."/>
            <person name="Lu H.F."/>
            <person name="Shi C."/>
            <person name="Zhu S.T."/>
            <person name="Xiao Z.Y."/>
            <person name="Nan H."/>
            <person name="Yue Y."/>
            <person name="Zhu X.G."/>
            <person name="Wu Y."/>
            <person name="Hong X.N."/>
            <person name="Fan G.Y."/>
            <person name="Tong Y."/>
            <person name="Zhang D."/>
            <person name="Mao C.L."/>
            <person name="Liu Y.L."/>
            <person name="Hao S.J."/>
            <person name="Liu W.Q."/>
            <person name="Lv M.Q."/>
            <person name="Zhang H.B."/>
            <person name="Liu Y."/>
            <person name="Hu-Tang G.R."/>
            <person name="Wang J.P."/>
            <person name="Wang J.H."/>
            <person name="Sun Y.H."/>
            <person name="Ni S.B."/>
            <person name="Chen W.B."/>
            <person name="Zhang X.C."/>
            <person name="Jiao Y.N."/>
            <person name="Eichler E.E."/>
            <person name="Li G.H."/>
            <person name="Liu X."/>
            <person name="Gao L.Z."/>
        </authorList>
    </citation>
    <scope>NUCLEOTIDE SEQUENCE [LARGE SCALE GENOMIC DNA]</scope>
    <source>
        <strain evidence="6">cv. GT1</strain>
        <tissue evidence="5">Leaf</tissue>
    </source>
</reference>
<evidence type="ECO:0000256" key="1">
    <source>
        <dbReference type="ARBA" id="ARBA00009744"/>
    </source>
</evidence>
<protein>
    <recommendedName>
        <fullName evidence="4">Bet v I/Major latex protein domain-containing protein</fullName>
    </recommendedName>
</protein>
<proteinExistence type="inferred from homology"/>
<evidence type="ECO:0000256" key="3">
    <source>
        <dbReference type="ARBA" id="ARBA00023265"/>
    </source>
</evidence>
<feature type="domain" description="Bet v I/Major latex protein" evidence="4">
    <location>
        <begin position="1"/>
        <end position="150"/>
    </location>
</feature>
<dbReference type="Proteomes" id="UP000467840">
    <property type="component" value="Chromosome 15"/>
</dbReference>
<keyword evidence="6" id="KW-1185">Reference proteome</keyword>
<dbReference type="CDD" id="cd07816">
    <property type="entry name" value="Bet_v1-like"/>
    <property type="match status" value="1"/>
</dbReference>
<evidence type="ECO:0000313" key="6">
    <source>
        <dbReference type="Proteomes" id="UP000467840"/>
    </source>
</evidence>
<organism evidence="5 6">
    <name type="scientific">Hevea brasiliensis</name>
    <name type="common">Para rubber tree</name>
    <name type="synonym">Siphonia brasiliensis</name>
    <dbReference type="NCBI Taxonomy" id="3981"/>
    <lineage>
        <taxon>Eukaryota</taxon>
        <taxon>Viridiplantae</taxon>
        <taxon>Streptophyta</taxon>
        <taxon>Embryophyta</taxon>
        <taxon>Tracheophyta</taxon>
        <taxon>Spermatophyta</taxon>
        <taxon>Magnoliopsida</taxon>
        <taxon>eudicotyledons</taxon>
        <taxon>Gunneridae</taxon>
        <taxon>Pentapetalae</taxon>
        <taxon>rosids</taxon>
        <taxon>fabids</taxon>
        <taxon>Malpighiales</taxon>
        <taxon>Euphorbiaceae</taxon>
        <taxon>Crotonoideae</taxon>
        <taxon>Micrandreae</taxon>
        <taxon>Hevea</taxon>
    </lineage>
</organism>
<dbReference type="GO" id="GO:0009738">
    <property type="term" value="P:abscisic acid-activated signaling pathway"/>
    <property type="evidence" value="ECO:0007669"/>
    <property type="project" value="InterPro"/>
</dbReference>
<evidence type="ECO:0000313" key="5">
    <source>
        <dbReference type="EMBL" id="KAF2313861.1"/>
    </source>
</evidence>
<dbReference type="Gene3D" id="3.30.530.20">
    <property type="match status" value="1"/>
</dbReference>
<dbReference type="GO" id="GO:0010427">
    <property type="term" value="F:abscisic acid binding"/>
    <property type="evidence" value="ECO:0007669"/>
    <property type="project" value="InterPro"/>
</dbReference>
<dbReference type="PANTHER" id="PTHR31213:SF55">
    <property type="entry name" value="STRESS-INDUCED PROTEIN SAM22"/>
    <property type="match status" value="1"/>
</dbReference>
<comment type="caution">
    <text evidence="5">The sequence shown here is derived from an EMBL/GenBank/DDBJ whole genome shotgun (WGS) entry which is preliminary data.</text>
</comment>
<sequence length="155" mass="16777">MGVLTFQKETATAIPPAKMFKVFVLEADTAIPSIVPQAVKSVEIIEGNGGPGTIKKTTFAEVYKTKVEAVDKDNFKNSYSIIEAEPKLDVIEKISYEIEIVASPDGGSIIKSTSKYFPKGNSQINEEQVKTGAEKALGLFKAVEAYLLANPDAYN</sequence>
<dbReference type="GO" id="GO:0005737">
    <property type="term" value="C:cytoplasm"/>
    <property type="evidence" value="ECO:0007669"/>
    <property type="project" value="TreeGrafter"/>
</dbReference>
<comment type="similarity">
    <text evidence="1">Belongs to the BetVI family.</text>
</comment>
<dbReference type="AlphaFoldDB" id="A0A6A6MJD2"/>
<dbReference type="GO" id="GO:0004864">
    <property type="term" value="F:protein phosphatase inhibitor activity"/>
    <property type="evidence" value="ECO:0007669"/>
    <property type="project" value="InterPro"/>
</dbReference>
<accession>A0A6A6MJD2</accession>
<gene>
    <name evidence="5" type="ORF">GH714_018375</name>
</gene>
<dbReference type="GO" id="GO:0006952">
    <property type="term" value="P:defense response"/>
    <property type="evidence" value="ECO:0007669"/>
    <property type="project" value="UniProtKB-KW"/>
</dbReference>
<dbReference type="InterPro" id="IPR050279">
    <property type="entry name" value="Plant_def-hormone_signal"/>
</dbReference>
<dbReference type="FunFam" id="3.30.530.20:FF:000007">
    <property type="entry name" value="Major pollen allergen Bet v 1-A"/>
    <property type="match status" value="1"/>
</dbReference>
<dbReference type="InterPro" id="IPR000916">
    <property type="entry name" value="Bet_v_I/MLP"/>
</dbReference>
<keyword evidence="2" id="KW-0611">Plant defense</keyword>
<dbReference type="InterPro" id="IPR024949">
    <property type="entry name" value="Bet_v_I_allergen"/>
</dbReference>